<dbReference type="Proteomes" id="UP000576393">
    <property type="component" value="Unassembled WGS sequence"/>
</dbReference>
<accession>A0A852V1T2</accession>
<protein>
    <submittedName>
        <fullName evidence="2">Sugar phosphate isomerase/epimerase</fullName>
    </submittedName>
</protein>
<sequence>MTRIGVCGLKFPEAAELGPEGVLSAAAELGHHGVFFRTILHMSPELDPGRLAALRQQADDLDLYLETGLGKVNPFNTAEDPSIRELGDGDYLLGARRVIEAAAAIGCADLWGDTANYQHFRWGLHAIDRFRTDVTWEEQLEATRRLLHRLAPVLRGHGARINLETHEEITTFELVRLVEDVGPDAVGVTLDLANVVVRGEDPVEATRRVAPYTRQTHMRDLVVTFTGDGLERQNRACGDGVVDLAAVLSLLLEHAPQVNLTIENTKGRDRNGIQIFDRRWQDLHPDLPLADLAGLVRLASVAERRMAAGELTPVDSYYAPPLGAEWERAFLRRSADHLTTLLSRLT</sequence>
<dbReference type="EMBL" id="JACCCO010000003">
    <property type="protein sequence ID" value="NYF43722.1"/>
    <property type="molecule type" value="Genomic_DNA"/>
</dbReference>
<dbReference type="PANTHER" id="PTHR12110:SF53">
    <property type="entry name" value="BLR5974 PROTEIN"/>
    <property type="match status" value="1"/>
</dbReference>
<dbReference type="InterPro" id="IPR036237">
    <property type="entry name" value="Xyl_isomerase-like_sf"/>
</dbReference>
<keyword evidence="3" id="KW-1185">Reference proteome</keyword>
<gene>
    <name evidence="2" type="ORF">HDA43_005949</name>
</gene>
<organism evidence="2 3">
    <name type="scientific">Streptosporangium sandarakinum</name>
    <dbReference type="NCBI Taxonomy" id="1260955"/>
    <lineage>
        <taxon>Bacteria</taxon>
        <taxon>Bacillati</taxon>
        <taxon>Actinomycetota</taxon>
        <taxon>Actinomycetes</taxon>
        <taxon>Streptosporangiales</taxon>
        <taxon>Streptosporangiaceae</taxon>
        <taxon>Streptosporangium</taxon>
    </lineage>
</organism>
<comment type="caution">
    <text evidence="2">The sequence shown here is derived from an EMBL/GenBank/DDBJ whole genome shotgun (WGS) entry which is preliminary data.</text>
</comment>
<dbReference type="RefSeq" id="WP_179827396.1">
    <property type="nucleotide sequence ID" value="NZ_JACCCO010000003.1"/>
</dbReference>
<reference evidence="2 3" key="1">
    <citation type="submission" date="2020-07" db="EMBL/GenBank/DDBJ databases">
        <title>Sequencing the genomes of 1000 actinobacteria strains.</title>
        <authorList>
            <person name="Klenk H.-P."/>
        </authorList>
    </citation>
    <scope>NUCLEOTIDE SEQUENCE [LARGE SCALE GENOMIC DNA]</scope>
    <source>
        <strain evidence="2 3">DSM 45763</strain>
    </source>
</reference>
<feature type="domain" description="Xylose isomerase-like TIM barrel" evidence="1">
    <location>
        <begin position="24"/>
        <end position="263"/>
    </location>
</feature>
<dbReference type="SUPFAM" id="SSF51658">
    <property type="entry name" value="Xylose isomerase-like"/>
    <property type="match status" value="1"/>
</dbReference>
<dbReference type="GO" id="GO:0016853">
    <property type="term" value="F:isomerase activity"/>
    <property type="evidence" value="ECO:0007669"/>
    <property type="project" value="UniProtKB-KW"/>
</dbReference>
<name>A0A852V1T2_9ACTN</name>
<dbReference type="Pfam" id="PF01261">
    <property type="entry name" value="AP_endonuc_2"/>
    <property type="match status" value="1"/>
</dbReference>
<dbReference type="Gene3D" id="3.20.20.150">
    <property type="entry name" value="Divalent-metal-dependent TIM barrel enzymes"/>
    <property type="match status" value="1"/>
</dbReference>
<dbReference type="AlphaFoldDB" id="A0A852V1T2"/>
<keyword evidence="2" id="KW-0413">Isomerase</keyword>
<proteinExistence type="predicted"/>
<dbReference type="InterPro" id="IPR013022">
    <property type="entry name" value="Xyl_isomerase-like_TIM-brl"/>
</dbReference>
<evidence type="ECO:0000313" key="2">
    <source>
        <dbReference type="EMBL" id="NYF43722.1"/>
    </source>
</evidence>
<evidence type="ECO:0000259" key="1">
    <source>
        <dbReference type="Pfam" id="PF01261"/>
    </source>
</evidence>
<dbReference type="InterPro" id="IPR050312">
    <property type="entry name" value="IolE/XylAMocC-like"/>
</dbReference>
<dbReference type="PANTHER" id="PTHR12110">
    <property type="entry name" value="HYDROXYPYRUVATE ISOMERASE"/>
    <property type="match status" value="1"/>
</dbReference>
<evidence type="ECO:0000313" key="3">
    <source>
        <dbReference type="Proteomes" id="UP000576393"/>
    </source>
</evidence>